<evidence type="ECO:0000313" key="1">
    <source>
        <dbReference type="EMBL" id="JAD37779.1"/>
    </source>
</evidence>
<protein>
    <submittedName>
        <fullName evidence="1">Uncharacterized protein</fullName>
    </submittedName>
</protein>
<reference evidence="1" key="2">
    <citation type="journal article" date="2015" name="Data Brief">
        <title>Shoot transcriptome of the giant reed, Arundo donax.</title>
        <authorList>
            <person name="Barrero R.A."/>
            <person name="Guerrero F.D."/>
            <person name="Moolhuijzen P."/>
            <person name="Goolsby J.A."/>
            <person name="Tidwell J."/>
            <person name="Bellgard S.E."/>
            <person name="Bellgard M.I."/>
        </authorList>
    </citation>
    <scope>NUCLEOTIDE SEQUENCE</scope>
    <source>
        <tissue evidence="1">Shoot tissue taken approximately 20 cm above the soil surface</tissue>
    </source>
</reference>
<sequence>MSLSLSMGAAERASLSSRIYKSNSTCLVLSTVCYRAILQ</sequence>
<accession>A0A0A8ZED9</accession>
<reference evidence="1" key="1">
    <citation type="submission" date="2014-09" db="EMBL/GenBank/DDBJ databases">
        <authorList>
            <person name="Magalhaes I.L.F."/>
            <person name="Oliveira U."/>
            <person name="Santos F.R."/>
            <person name="Vidigal T.H.D.A."/>
            <person name="Brescovit A.D."/>
            <person name="Santos A.J."/>
        </authorList>
    </citation>
    <scope>NUCLEOTIDE SEQUENCE</scope>
    <source>
        <tissue evidence="1">Shoot tissue taken approximately 20 cm above the soil surface</tissue>
    </source>
</reference>
<dbReference type="EMBL" id="GBRH01260116">
    <property type="protein sequence ID" value="JAD37779.1"/>
    <property type="molecule type" value="Transcribed_RNA"/>
</dbReference>
<proteinExistence type="predicted"/>
<dbReference type="AlphaFoldDB" id="A0A0A8ZED9"/>
<organism evidence="1">
    <name type="scientific">Arundo donax</name>
    <name type="common">Giant reed</name>
    <name type="synonym">Donax arundinaceus</name>
    <dbReference type="NCBI Taxonomy" id="35708"/>
    <lineage>
        <taxon>Eukaryota</taxon>
        <taxon>Viridiplantae</taxon>
        <taxon>Streptophyta</taxon>
        <taxon>Embryophyta</taxon>
        <taxon>Tracheophyta</taxon>
        <taxon>Spermatophyta</taxon>
        <taxon>Magnoliopsida</taxon>
        <taxon>Liliopsida</taxon>
        <taxon>Poales</taxon>
        <taxon>Poaceae</taxon>
        <taxon>PACMAD clade</taxon>
        <taxon>Arundinoideae</taxon>
        <taxon>Arundineae</taxon>
        <taxon>Arundo</taxon>
    </lineage>
</organism>
<name>A0A0A8ZED9_ARUDO</name>